<dbReference type="RefSeq" id="WP_122149375.1">
    <property type="nucleotide sequence ID" value="NZ_RFFI01000050.1"/>
</dbReference>
<feature type="transmembrane region" description="Helical" evidence="2">
    <location>
        <begin position="85"/>
        <end position="118"/>
    </location>
</feature>
<feature type="transmembrane region" description="Helical" evidence="2">
    <location>
        <begin position="30"/>
        <end position="50"/>
    </location>
</feature>
<name>A0A3M2JCV4_9CELL</name>
<accession>A0A3M2JCV4</accession>
<evidence type="ECO:0000313" key="3">
    <source>
        <dbReference type="EMBL" id="RMI09393.1"/>
    </source>
</evidence>
<keyword evidence="2" id="KW-1133">Transmembrane helix</keyword>
<feature type="transmembrane region" description="Helical" evidence="2">
    <location>
        <begin position="124"/>
        <end position="150"/>
    </location>
</feature>
<comment type="caution">
    <text evidence="3">The sequence shown here is derived from an EMBL/GenBank/DDBJ whole genome shotgun (WGS) entry which is preliminary data.</text>
</comment>
<feature type="transmembrane region" description="Helical" evidence="2">
    <location>
        <begin position="56"/>
        <end position="73"/>
    </location>
</feature>
<keyword evidence="4" id="KW-1185">Reference proteome</keyword>
<evidence type="ECO:0000256" key="1">
    <source>
        <dbReference type="SAM" id="MobiDB-lite"/>
    </source>
</evidence>
<gene>
    <name evidence="3" type="ORF">EBM89_10450</name>
</gene>
<evidence type="ECO:0000256" key="2">
    <source>
        <dbReference type="SAM" id="Phobius"/>
    </source>
</evidence>
<keyword evidence="2" id="KW-0472">Membrane</keyword>
<sequence length="153" mass="15593">MSADVGQHDHGHDPGEGASKTAPEARLGTWAGLTVWSGAWALVVVLSAAAQRIEAVPGWGVPWLITALCPVLLRRRREQRNAVRLWWWSLVHAGSHLACLIAPVGPASAVAAVVGVVASVSLGVATRSVVVCAFAAVLSALAVAGTLAALGAA</sequence>
<feature type="region of interest" description="Disordered" evidence="1">
    <location>
        <begin position="1"/>
        <end position="23"/>
    </location>
</feature>
<keyword evidence="2" id="KW-0812">Transmembrane</keyword>
<protein>
    <submittedName>
        <fullName evidence="3">Uncharacterized protein</fullName>
    </submittedName>
</protein>
<proteinExistence type="predicted"/>
<dbReference type="EMBL" id="RFFI01000050">
    <property type="protein sequence ID" value="RMI09393.1"/>
    <property type="molecule type" value="Genomic_DNA"/>
</dbReference>
<evidence type="ECO:0000313" key="4">
    <source>
        <dbReference type="Proteomes" id="UP000269289"/>
    </source>
</evidence>
<reference evidence="3 4" key="1">
    <citation type="submission" date="2018-10" db="EMBL/GenBank/DDBJ databases">
        <title>Isolation, diversity and antifungal activity of actinobacteria from wheat.</title>
        <authorList>
            <person name="Han C."/>
        </authorList>
    </citation>
    <scope>NUCLEOTIDE SEQUENCE [LARGE SCALE GENOMIC DNA]</scope>
    <source>
        <strain evidence="3 4">NEAU-YY56</strain>
    </source>
</reference>
<dbReference type="Proteomes" id="UP000269289">
    <property type="component" value="Unassembled WGS sequence"/>
</dbReference>
<dbReference type="AlphaFoldDB" id="A0A3M2JCV4"/>
<feature type="compositionally biased region" description="Basic and acidic residues" evidence="1">
    <location>
        <begin position="1"/>
        <end position="15"/>
    </location>
</feature>
<organism evidence="3 4">
    <name type="scientific">Cellulomonas triticagri</name>
    <dbReference type="NCBI Taxonomy" id="2483352"/>
    <lineage>
        <taxon>Bacteria</taxon>
        <taxon>Bacillati</taxon>
        <taxon>Actinomycetota</taxon>
        <taxon>Actinomycetes</taxon>
        <taxon>Micrococcales</taxon>
        <taxon>Cellulomonadaceae</taxon>
        <taxon>Cellulomonas</taxon>
    </lineage>
</organism>